<dbReference type="EMBL" id="GBRH01275237">
    <property type="protein sequence ID" value="JAD22658.1"/>
    <property type="molecule type" value="Transcribed_RNA"/>
</dbReference>
<organism evidence="2">
    <name type="scientific">Arundo donax</name>
    <name type="common">Giant reed</name>
    <name type="synonym">Donax arundinaceus</name>
    <dbReference type="NCBI Taxonomy" id="35708"/>
    <lineage>
        <taxon>Eukaryota</taxon>
        <taxon>Viridiplantae</taxon>
        <taxon>Streptophyta</taxon>
        <taxon>Embryophyta</taxon>
        <taxon>Tracheophyta</taxon>
        <taxon>Spermatophyta</taxon>
        <taxon>Magnoliopsida</taxon>
        <taxon>Liliopsida</taxon>
        <taxon>Poales</taxon>
        <taxon>Poaceae</taxon>
        <taxon>PACMAD clade</taxon>
        <taxon>Arundinoideae</taxon>
        <taxon>Arundineae</taxon>
        <taxon>Arundo</taxon>
    </lineage>
</organism>
<protein>
    <submittedName>
        <fullName evidence="2">Uncharacterized protein</fullName>
    </submittedName>
</protein>
<evidence type="ECO:0000313" key="2">
    <source>
        <dbReference type="EMBL" id="JAD22658.1"/>
    </source>
</evidence>
<feature type="signal peptide" evidence="1">
    <location>
        <begin position="1"/>
        <end position="18"/>
    </location>
</feature>
<feature type="chain" id="PRO_5002043318" evidence="1">
    <location>
        <begin position="19"/>
        <end position="62"/>
    </location>
</feature>
<dbReference type="AlphaFoldDB" id="A0A0A8YBB8"/>
<accession>A0A0A8YBB8</accession>
<reference evidence="2" key="2">
    <citation type="journal article" date="2015" name="Data Brief">
        <title>Shoot transcriptome of the giant reed, Arundo donax.</title>
        <authorList>
            <person name="Barrero R.A."/>
            <person name="Guerrero F.D."/>
            <person name="Moolhuijzen P."/>
            <person name="Goolsby J.A."/>
            <person name="Tidwell J."/>
            <person name="Bellgard S.E."/>
            <person name="Bellgard M.I."/>
        </authorList>
    </citation>
    <scope>NUCLEOTIDE SEQUENCE</scope>
    <source>
        <tissue evidence="2">Shoot tissue taken approximately 20 cm above the soil surface</tissue>
    </source>
</reference>
<evidence type="ECO:0000256" key="1">
    <source>
        <dbReference type="SAM" id="SignalP"/>
    </source>
</evidence>
<reference evidence="2" key="1">
    <citation type="submission" date="2014-09" db="EMBL/GenBank/DDBJ databases">
        <authorList>
            <person name="Magalhaes I.L.F."/>
            <person name="Oliveira U."/>
            <person name="Santos F.R."/>
            <person name="Vidigal T.H.D.A."/>
            <person name="Brescovit A.D."/>
            <person name="Santos A.J."/>
        </authorList>
    </citation>
    <scope>NUCLEOTIDE SEQUENCE</scope>
    <source>
        <tissue evidence="2">Shoot tissue taken approximately 20 cm above the soil surface</tissue>
    </source>
</reference>
<proteinExistence type="predicted"/>
<sequence>MSFLWVVMILSSALIGYAFLTPSFRISTSTPCPTECMAALLLGKVFLALGAGLCVRRQLCHA</sequence>
<name>A0A0A8YBB8_ARUDO</name>
<keyword evidence="1" id="KW-0732">Signal</keyword>